<dbReference type="EC" id="1.14.12.17" evidence="15"/>
<dbReference type="InterPro" id="IPR023950">
    <property type="entry name" value="Hmp"/>
</dbReference>
<comment type="catalytic activity">
    <reaction evidence="14 15">
        <text>2 nitric oxide + NADPH + 2 O2 = 2 nitrate + NADP(+) + H(+)</text>
        <dbReference type="Rhea" id="RHEA:19465"/>
        <dbReference type="ChEBI" id="CHEBI:15378"/>
        <dbReference type="ChEBI" id="CHEBI:15379"/>
        <dbReference type="ChEBI" id="CHEBI:16480"/>
        <dbReference type="ChEBI" id="CHEBI:17632"/>
        <dbReference type="ChEBI" id="CHEBI:57783"/>
        <dbReference type="ChEBI" id="CHEBI:58349"/>
        <dbReference type="EC" id="1.14.12.17"/>
    </reaction>
</comment>
<keyword evidence="3 15" id="KW-0813">Transport</keyword>
<gene>
    <name evidence="15" type="primary">hmp</name>
    <name evidence="18" type="ORF">JOC83_003159</name>
</gene>
<evidence type="ECO:0000313" key="19">
    <source>
        <dbReference type="Proteomes" id="UP000809829"/>
    </source>
</evidence>
<evidence type="ECO:0000256" key="15">
    <source>
        <dbReference type="HAMAP-Rule" id="MF_01252"/>
    </source>
</evidence>
<feature type="active site" description="Charge relay system" evidence="15">
    <location>
        <position position="95"/>
    </location>
</feature>
<keyword evidence="5 15" id="KW-0561">Oxygen transport</keyword>
<dbReference type="Proteomes" id="UP000809829">
    <property type="component" value="Unassembled WGS sequence"/>
</dbReference>
<dbReference type="Gene3D" id="3.40.50.80">
    <property type="entry name" value="Nucleotide-binding domain of ferredoxin-NADP reductase (FNR) module"/>
    <property type="match status" value="1"/>
</dbReference>
<comment type="similarity">
    <text evidence="1 15">In the C-terminal section; belongs to the flavoprotein pyridine nucleotide cytochrome reductase family.</text>
</comment>
<keyword evidence="15" id="KW-0216">Detoxification</keyword>
<keyword evidence="19" id="KW-1185">Reference proteome</keyword>
<comment type="cofactor">
    <cofactor evidence="15">
        <name>heme b</name>
        <dbReference type="ChEBI" id="CHEBI:60344"/>
    </cofactor>
    <text evidence="15">Binds 1 heme b (iron(II)-protoporphyrin IX) group per subunit.</text>
</comment>
<feature type="binding site" evidence="15">
    <location>
        <begin position="206"/>
        <end position="209"/>
    </location>
    <ligand>
        <name>FAD</name>
        <dbReference type="ChEBI" id="CHEBI:57692"/>
    </ligand>
</feature>
<dbReference type="InterPro" id="IPR001433">
    <property type="entry name" value="OxRdtase_FAD/NAD-bd"/>
</dbReference>
<feature type="binding site" description="proximal binding residue" evidence="15">
    <location>
        <position position="85"/>
    </location>
    <ligand>
        <name>heme b</name>
        <dbReference type="ChEBI" id="CHEBI:60344"/>
    </ligand>
    <ligandPart>
        <name>Fe</name>
        <dbReference type="ChEBI" id="CHEBI:18248"/>
    </ligandPart>
</feature>
<evidence type="ECO:0000256" key="9">
    <source>
        <dbReference type="ARBA" id="ARBA00022857"/>
    </source>
</evidence>
<evidence type="ECO:0000256" key="3">
    <source>
        <dbReference type="ARBA" id="ARBA00022448"/>
    </source>
</evidence>
<dbReference type="InterPro" id="IPR008333">
    <property type="entry name" value="Cbr1-like_FAD-bd_dom"/>
</dbReference>
<feature type="region of interest" description="Reductase" evidence="15">
    <location>
        <begin position="149"/>
        <end position="399"/>
    </location>
</feature>
<organism evidence="18 19">
    <name type="scientific">Priestia iocasae</name>
    <dbReference type="NCBI Taxonomy" id="2291674"/>
    <lineage>
        <taxon>Bacteria</taxon>
        <taxon>Bacillati</taxon>
        <taxon>Bacillota</taxon>
        <taxon>Bacilli</taxon>
        <taxon>Bacillales</taxon>
        <taxon>Bacillaceae</taxon>
        <taxon>Priestia</taxon>
    </lineage>
</organism>
<dbReference type="Pfam" id="PF00042">
    <property type="entry name" value="Globin"/>
    <property type="match status" value="1"/>
</dbReference>
<keyword evidence="9 15" id="KW-0521">NADP</keyword>
<dbReference type="InterPro" id="IPR039261">
    <property type="entry name" value="FNR_nucleotide-bd"/>
</dbReference>
<evidence type="ECO:0000256" key="12">
    <source>
        <dbReference type="ARBA" id="ARBA00023027"/>
    </source>
</evidence>
<dbReference type="CDD" id="cd14777">
    <property type="entry name" value="Yhb1-globin-like"/>
    <property type="match status" value="1"/>
</dbReference>
<dbReference type="EMBL" id="JAFBFC010000006">
    <property type="protein sequence ID" value="MBM7704304.1"/>
    <property type="molecule type" value="Genomic_DNA"/>
</dbReference>
<feature type="binding site" evidence="15">
    <location>
        <begin position="273"/>
        <end position="278"/>
    </location>
    <ligand>
        <name>NADP(+)</name>
        <dbReference type="ChEBI" id="CHEBI:58349"/>
    </ligand>
</feature>
<evidence type="ECO:0000256" key="11">
    <source>
        <dbReference type="ARBA" id="ARBA00023004"/>
    </source>
</evidence>
<feature type="site" description="Involved in heme-bound ligand stabilization and O-O bond activation" evidence="15">
    <location>
        <position position="29"/>
    </location>
</feature>
<dbReference type="HAMAP" id="MF_01252">
    <property type="entry name" value="Hmp"/>
    <property type="match status" value="1"/>
</dbReference>
<feature type="site" description="Influences the redox potential of the prosthetic heme and FAD groups" evidence="15">
    <location>
        <position position="390"/>
    </location>
</feature>
<evidence type="ECO:0000256" key="1">
    <source>
        <dbReference type="ARBA" id="ARBA00006401"/>
    </source>
</evidence>
<dbReference type="InterPro" id="IPR017927">
    <property type="entry name" value="FAD-bd_FR_type"/>
</dbReference>
<dbReference type="Gene3D" id="1.10.490.10">
    <property type="entry name" value="Globins"/>
    <property type="match status" value="1"/>
</dbReference>
<dbReference type="PRINTS" id="PR00410">
    <property type="entry name" value="PHEHYDRXLASE"/>
</dbReference>
<evidence type="ECO:0000256" key="10">
    <source>
        <dbReference type="ARBA" id="ARBA00023002"/>
    </source>
</evidence>
<evidence type="ECO:0000256" key="14">
    <source>
        <dbReference type="ARBA" id="ARBA00049433"/>
    </source>
</evidence>
<accession>A0ABS2QXT9</accession>
<evidence type="ECO:0000259" key="17">
    <source>
        <dbReference type="PROSITE" id="PS51384"/>
    </source>
</evidence>
<sequence length="399" mass="45282">MLSERTIQIVKSTAPVLQTYGKDITARFYETLFRDHPALLNIFNQTNQKAGRQPTALANTVYAAALHIDQLETLLPVVKQIGHKHRSIGVKAEHYPIVGEYLLRAIKDVLKDDATEDILQAWEEAYGVIASIFIQVEQDMYEEAQNQTGGWEGYRDFYVDKVVRETPEVTSFYVKPSDHQPLATFLPGQYVSVKLSVPHETYTHIRQYSLSDAPGKDYYRITVKRETGIEEGIVSTYLHDQVKEGDILPLSAPAGDFVYEANPEKPVVFISSGIGITPVVSMLKHLVHEHPSQKLTHIHAVRNSEHYALKREMNDLGQSVRLYVAYSQPTVSDYEQNDFQLEGRMNEDVLNQWIEDKDATYYVCGSESFMKSILSSLKALGVKEESVHYEFFGPKMSTV</sequence>
<comment type="caution">
    <text evidence="18">The sequence shown here is derived from an EMBL/GenBank/DDBJ whole genome shotgun (WGS) entry which is preliminary data.</text>
</comment>
<evidence type="ECO:0000256" key="2">
    <source>
        <dbReference type="ARBA" id="ARBA00008414"/>
    </source>
</evidence>
<dbReference type="SUPFAM" id="SSF63380">
    <property type="entry name" value="Riboflavin synthase domain-like"/>
    <property type="match status" value="1"/>
</dbReference>
<dbReference type="RefSeq" id="WP_205188312.1">
    <property type="nucleotide sequence ID" value="NZ_JAFBFC010000006.1"/>
</dbReference>
<dbReference type="NCBIfam" id="NF009805">
    <property type="entry name" value="PRK13289.1"/>
    <property type="match status" value="1"/>
</dbReference>
<keyword evidence="6 15" id="KW-0285">Flavoprotein</keyword>
<evidence type="ECO:0000256" key="7">
    <source>
        <dbReference type="ARBA" id="ARBA00022723"/>
    </source>
</evidence>
<comment type="similarity">
    <text evidence="2 15">Belongs to the globin family. Two-domain flavohemoproteins subfamily.</text>
</comment>
<dbReference type="Pfam" id="PF00970">
    <property type="entry name" value="FAD_binding_6"/>
    <property type="match status" value="1"/>
</dbReference>
<feature type="active site" description="Charge relay system" evidence="15">
    <location>
        <position position="137"/>
    </location>
</feature>
<keyword evidence="11 15" id="KW-0408">Iron</keyword>
<reference evidence="18 19" key="1">
    <citation type="submission" date="2021-01" db="EMBL/GenBank/DDBJ databases">
        <title>Genomic Encyclopedia of Type Strains, Phase IV (KMG-IV): sequencing the most valuable type-strain genomes for metagenomic binning, comparative biology and taxonomic classification.</title>
        <authorList>
            <person name="Goeker M."/>
        </authorList>
    </citation>
    <scope>NUCLEOTIDE SEQUENCE [LARGE SCALE GENOMIC DNA]</scope>
    <source>
        <strain evidence="18 19">DSM 104297</strain>
    </source>
</reference>
<feature type="binding site" evidence="15">
    <location>
        <begin position="391"/>
        <end position="394"/>
    </location>
    <ligand>
        <name>FAD</name>
        <dbReference type="ChEBI" id="CHEBI:57692"/>
    </ligand>
</feature>
<comment type="domain">
    <text evidence="15">Consists of two distinct domains; an N-terminal heme-containing oxygen-binding domain and a C-terminal reductase domain with binding sites for FAD and NAD(P)H.</text>
</comment>
<feature type="site" description="Influences the redox potential of the prosthetic heme and FAD groups" evidence="15">
    <location>
        <position position="84"/>
    </location>
</feature>
<keyword evidence="10 15" id="KW-0560">Oxidoreductase</keyword>
<evidence type="ECO:0000313" key="18">
    <source>
        <dbReference type="EMBL" id="MBM7704304.1"/>
    </source>
</evidence>
<dbReference type="GO" id="GO:0008941">
    <property type="term" value="F:nitric oxide dioxygenase NAD(P)H activity"/>
    <property type="evidence" value="ECO:0007669"/>
    <property type="project" value="UniProtKB-EC"/>
</dbReference>
<name>A0ABS2QXT9_9BACI</name>
<comment type="function">
    <text evidence="15">Is involved in NO detoxification in an aerobic process, termed nitric oxide dioxygenase (NOD) reaction that utilizes O(2) and NAD(P)H to convert NO to nitrate, which protects the bacterium from various noxious nitrogen compounds. Therefore, plays a central role in the inducible response to nitrosative stress.</text>
</comment>
<keyword evidence="12 15" id="KW-0520">NAD</keyword>
<comment type="catalytic activity">
    <reaction evidence="13 15">
        <text>2 nitric oxide + NADH + 2 O2 = 2 nitrate + NAD(+) + H(+)</text>
        <dbReference type="Rhea" id="RHEA:19469"/>
        <dbReference type="ChEBI" id="CHEBI:15378"/>
        <dbReference type="ChEBI" id="CHEBI:15379"/>
        <dbReference type="ChEBI" id="CHEBI:16480"/>
        <dbReference type="ChEBI" id="CHEBI:17632"/>
        <dbReference type="ChEBI" id="CHEBI:57540"/>
        <dbReference type="ChEBI" id="CHEBI:57945"/>
        <dbReference type="EC" id="1.14.12.17"/>
    </reaction>
</comment>
<dbReference type="Gene3D" id="2.40.30.10">
    <property type="entry name" value="Translation factors"/>
    <property type="match status" value="1"/>
</dbReference>
<evidence type="ECO:0000259" key="16">
    <source>
        <dbReference type="PROSITE" id="PS01033"/>
    </source>
</evidence>
<dbReference type="InterPro" id="IPR012292">
    <property type="entry name" value="Globin/Proto"/>
</dbReference>
<feature type="binding site" evidence="15">
    <location>
        <position position="190"/>
    </location>
    <ligand>
        <name>FAD</name>
        <dbReference type="ChEBI" id="CHEBI:57692"/>
    </ligand>
</feature>
<evidence type="ECO:0000256" key="8">
    <source>
        <dbReference type="ARBA" id="ARBA00022827"/>
    </source>
</evidence>
<dbReference type="InterPro" id="IPR017938">
    <property type="entry name" value="Riboflavin_synthase-like_b-brl"/>
</dbReference>
<keyword evidence="8 15" id="KW-0274">FAD</keyword>
<comment type="cofactor">
    <cofactor evidence="15">
        <name>FAD</name>
        <dbReference type="ChEBI" id="CHEBI:57692"/>
    </cofactor>
    <text evidence="15">Binds 1 FAD per subunit.</text>
</comment>
<dbReference type="InterPro" id="IPR000971">
    <property type="entry name" value="Globin"/>
</dbReference>
<dbReference type="PROSITE" id="PS01033">
    <property type="entry name" value="GLOBIN"/>
    <property type="match status" value="1"/>
</dbReference>
<dbReference type="PANTHER" id="PTHR43396">
    <property type="entry name" value="FLAVOHEMOPROTEIN"/>
    <property type="match status" value="1"/>
</dbReference>
<dbReference type="PROSITE" id="PS51384">
    <property type="entry name" value="FAD_FR"/>
    <property type="match status" value="1"/>
</dbReference>
<keyword evidence="4 15" id="KW-0349">Heme</keyword>
<evidence type="ECO:0000256" key="4">
    <source>
        <dbReference type="ARBA" id="ARBA00022617"/>
    </source>
</evidence>
<dbReference type="SUPFAM" id="SSF46458">
    <property type="entry name" value="Globin-like"/>
    <property type="match status" value="1"/>
</dbReference>
<proteinExistence type="inferred from homology"/>
<keyword evidence="7 15" id="KW-0479">Metal-binding</keyword>
<evidence type="ECO:0000256" key="6">
    <source>
        <dbReference type="ARBA" id="ARBA00022630"/>
    </source>
</evidence>
<keyword evidence="18" id="KW-0223">Dioxygenase</keyword>
<evidence type="ECO:0000256" key="13">
    <source>
        <dbReference type="ARBA" id="ARBA00048649"/>
    </source>
</evidence>
<dbReference type="Pfam" id="PF00175">
    <property type="entry name" value="NAD_binding_1"/>
    <property type="match status" value="1"/>
</dbReference>
<dbReference type="InterPro" id="IPR009050">
    <property type="entry name" value="Globin-like_sf"/>
</dbReference>
<protein>
    <recommendedName>
        <fullName evidence="15">Flavohemoprotein</fullName>
    </recommendedName>
    <alternativeName>
        <fullName evidence="15">Flavohemoglobin</fullName>
    </alternativeName>
    <alternativeName>
        <fullName evidence="15">Hemoglobin-like protein</fullName>
    </alternativeName>
    <alternativeName>
        <fullName evidence="15">Nitric oxide dioxygenase</fullName>
        <shortName evidence="15">NO oxygenase</shortName>
        <shortName evidence="15">NOD</shortName>
        <ecNumber evidence="15">1.14.12.17</ecNumber>
    </alternativeName>
</protein>
<dbReference type="CDD" id="cd06184">
    <property type="entry name" value="flavohem_like_fad_nad_binding"/>
    <property type="match status" value="1"/>
</dbReference>
<evidence type="ECO:0000256" key="5">
    <source>
        <dbReference type="ARBA" id="ARBA00022621"/>
    </source>
</evidence>
<feature type="domain" description="Globin" evidence="16">
    <location>
        <begin position="1"/>
        <end position="138"/>
    </location>
</feature>
<feature type="domain" description="FAD-binding FR-type" evidence="17">
    <location>
        <begin position="152"/>
        <end position="260"/>
    </location>
</feature>
<dbReference type="PANTHER" id="PTHR43396:SF3">
    <property type="entry name" value="FLAVOHEMOPROTEIN"/>
    <property type="match status" value="1"/>
</dbReference>
<dbReference type="SUPFAM" id="SSF52343">
    <property type="entry name" value="Ferredoxin reductase-like, C-terminal NADP-linked domain"/>
    <property type="match status" value="1"/>
</dbReference>